<gene>
    <name evidence="1" type="ORF">HG542_14865</name>
</gene>
<accession>A0A7Y7E7H2</accession>
<dbReference type="EMBL" id="JABBXF010000030">
    <property type="protein sequence ID" value="NVK78945.1"/>
    <property type="molecule type" value="Genomic_DNA"/>
</dbReference>
<comment type="caution">
    <text evidence="1">The sequence shown here is derived from an EMBL/GenBank/DDBJ whole genome shotgun (WGS) entry which is preliminary data.</text>
</comment>
<name>A0A7Y7E7H2_STRMO</name>
<evidence type="ECO:0000313" key="1">
    <source>
        <dbReference type="EMBL" id="NVK78945.1"/>
    </source>
</evidence>
<reference evidence="1 2" key="1">
    <citation type="submission" date="2020-04" db="EMBL/GenBank/DDBJ databases">
        <title>Draft Genome Sequence of Streptomyces morookaense DSM 40503, an 8-azaguanine-producing strain.</title>
        <authorList>
            <person name="Qi J."/>
            <person name="Gao J.-M."/>
        </authorList>
    </citation>
    <scope>NUCLEOTIDE SEQUENCE [LARGE SCALE GENOMIC DNA]</scope>
    <source>
        <strain evidence="1 2">DSM 40503</strain>
    </source>
</reference>
<sequence>MAEPGRQFGVDLVHIPAGDRVDIRIDNPRRELGLDIHRRRPGARIHDPRSIRAP</sequence>
<dbReference type="RefSeq" id="WP_171081523.1">
    <property type="nucleotide sequence ID" value="NZ_BNBU01000006.1"/>
</dbReference>
<organism evidence="1 2">
    <name type="scientific">Streptomyces morookaense</name>
    <name type="common">Streptoverticillium morookaense</name>
    <dbReference type="NCBI Taxonomy" id="1970"/>
    <lineage>
        <taxon>Bacteria</taxon>
        <taxon>Bacillati</taxon>
        <taxon>Actinomycetota</taxon>
        <taxon>Actinomycetes</taxon>
        <taxon>Kitasatosporales</taxon>
        <taxon>Streptomycetaceae</taxon>
        <taxon>Streptomyces</taxon>
    </lineage>
</organism>
<keyword evidence="2" id="KW-1185">Reference proteome</keyword>
<evidence type="ECO:0000313" key="2">
    <source>
        <dbReference type="Proteomes" id="UP000587462"/>
    </source>
</evidence>
<protein>
    <submittedName>
        <fullName evidence="1">Uncharacterized protein</fullName>
    </submittedName>
</protein>
<proteinExistence type="predicted"/>
<dbReference type="Proteomes" id="UP000587462">
    <property type="component" value="Unassembled WGS sequence"/>
</dbReference>
<dbReference type="AlphaFoldDB" id="A0A7Y7E7H2"/>